<evidence type="ECO:0008006" key="4">
    <source>
        <dbReference type="Google" id="ProtNLM"/>
    </source>
</evidence>
<feature type="compositionally biased region" description="Basic and acidic residues" evidence="1">
    <location>
        <begin position="452"/>
        <end position="463"/>
    </location>
</feature>
<feature type="compositionally biased region" description="Basic residues" evidence="1">
    <location>
        <begin position="489"/>
        <end position="503"/>
    </location>
</feature>
<dbReference type="EMBL" id="JABDTM020026886">
    <property type="protein sequence ID" value="KAH0811326.1"/>
    <property type="molecule type" value="Genomic_DNA"/>
</dbReference>
<reference evidence="2" key="2">
    <citation type="submission" date="2021-08" db="EMBL/GenBank/DDBJ databases">
        <authorList>
            <person name="Eriksson T."/>
        </authorList>
    </citation>
    <scope>NUCLEOTIDE SEQUENCE</scope>
    <source>
        <strain evidence="2">Stoneville</strain>
        <tissue evidence="2">Whole head</tissue>
    </source>
</reference>
<protein>
    <recommendedName>
        <fullName evidence="4">CCHC-type domain-containing protein</fullName>
    </recommendedName>
</protein>
<feature type="compositionally biased region" description="Polar residues" evidence="1">
    <location>
        <begin position="437"/>
        <end position="451"/>
    </location>
</feature>
<gene>
    <name evidence="2" type="ORF">GEV33_011465</name>
</gene>
<comment type="caution">
    <text evidence="2">The sequence shown here is derived from an EMBL/GenBank/DDBJ whole genome shotgun (WGS) entry which is preliminary data.</text>
</comment>
<feature type="region of interest" description="Disordered" evidence="1">
    <location>
        <begin position="437"/>
        <end position="503"/>
    </location>
</feature>
<accession>A0A8J6LFV5</accession>
<organism evidence="2 3">
    <name type="scientific">Tenebrio molitor</name>
    <name type="common">Yellow mealworm beetle</name>
    <dbReference type="NCBI Taxonomy" id="7067"/>
    <lineage>
        <taxon>Eukaryota</taxon>
        <taxon>Metazoa</taxon>
        <taxon>Ecdysozoa</taxon>
        <taxon>Arthropoda</taxon>
        <taxon>Hexapoda</taxon>
        <taxon>Insecta</taxon>
        <taxon>Pterygota</taxon>
        <taxon>Neoptera</taxon>
        <taxon>Endopterygota</taxon>
        <taxon>Coleoptera</taxon>
        <taxon>Polyphaga</taxon>
        <taxon>Cucujiformia</taxon>
        <taxon>Tenebrionidae</taxon>
        <taxon>Tenebrio</taxon>
    </lineage>
</organism>
<name>A0A8J6LFV5_TENMO</name>
<proteinExistence type="predicted"/>
<keyword evidence="3" id="KW-1185">Reference proteome</keyword>
<evidence type="ECO:0000256" key="1">
    <source>
        <dbReference type="SAM" id="MobiDB-lite"/>
    </source>
</evidence>
<dbReference type="Proteomes" id="UP000719412">
    <property type="component" value="Unassembled WGS sequence"/>
</dbReference>
<feature type="region of interest" description="Disordered" evidence="1">
    <location>
        <begin position="198"/>
        <end position="218"/>
    </location>
</feature>
<sequence>MANPTTNRTKVASISASVQRARVHFGEPCNKRAFILAIHLLSVFWRTIKGSYASMLHKPVPLQRRIPRLNDAMAIQMFQQWMTRLGLGLGPTTTPVAAGATQVCCYGCQRPGIHRKNCPTCNVTDSGTSALNGFCTLNVNPMVPRRSPTVSVSISGVQESAIVDTVACYSVASAGLDKHLLATGHPTQKVIVKATLTDNDDRENGPLPPTSVITHPAVPDGRSVWSAYQAQGSSDYIMQDAADAEMDYEMESSSGYDSPVRIHLAILHLHPVEGASLPEIEKERLNALPDQHIDTGDSSPIASPPYRLTPDKRQTTQTELHAMLETFQTLKKQLTSTPVLRTADPAYALSAALLQGEAPEECPIDYVKETTIVVIINCRPLPWFIALKPPPDFYNSMKAGRKLERPMKRNKIAVSSTPTPNAGLQLRSSPVFWRTSTSMPSATQHMDSNDPTSHDLAARDKPAEPLGTYHVSQLTPYPESEDAAPKPIHPIKKRGRPRRNQVQ</sequence>
<dbReference type="AlphaFoldDB" id="A0A8J6LFV5"/>
<reference evidence="2" key="1">
    <citation type="journal article" date="2020" name="J Insects Food Feed">
        <title>The yellow mealworm (Tenebrio molitor) genome: a resource for the emerging insects as food and feed industry.</title>
        <authorList>
            <person name="Eriksson T."/>
            <person name="Andere A."/>
            <person name="Kelstrup H."/>
            <person name="Emery V."/>
            <person name="Picard C."/>
        </authorList>
    </citation>
    <scope>NUCLEOTIDE SEQUENCE</scope>
    <source>
        <strain evidence="2">Stoneville</strain>
        <tissue evidence="2">Whole head</tissue>
    </source>
</reference>
<evidence type="ECO:0000313" key="3">
    <source>
        <dbReference type="Proteomes" id="UP000719412"/>
    </source>
</evidence>
<evidence type="ECO:0000313" key="2">
    <source>
        <dbReference type="EMBL" id="KAH0811326.1"/>
    </source>
</evidence>